<dbReference type="AlphaFoldDB" id="A0A4S8MTV1"/>
<feature type="transmembrane region" description="Helical" evidence="1">
    <location>
        <begin position="225"/>
        <end position="249"/>
    </location>
</feature>
<feature type="transmembrane region" description="Helical" evidence="1">
    <location>
        <begin position="286"/>
        <end position="310"/>
    </location>
</feature>
<name>A0A4S8MTV1_DENBC</name>
<protein>
    <submittedName>
        <fullName evidence="2">Uncharacterized protein</fullName>
    </submittedName>
</protein>
<feature type="transmembrane region" description="Helical" evidence="1">
    <location>
        <begin position="128"/>
        <end position="152"/>
    </location>
</feature>
<gene>
    <name evidence="2" type="ORF">K435DRAFT_940789</name>
</gene>
<dbReference type="EMBL" id="ML179043">
    <property type="protein sequence ID" value="THV06351.1"/>
    <property type="molecule type" value="Genomic_DNA"/>
</dbReference>
<keyword evidence="1" id="KW-0812">Transmembrane</keyword>
<proteinExistence type="predicted"/>
<dbReference type="Proteomes" id="UP000297245">
    <property type="component" value="Unassembled WGS sequence"/>
</dbReference>
<keyword evidence="1" id="KW-1133">Transmembrane helix</keyword>
<keyword evidence="1" id="KW-0472">Membrane</keyword>
<evidence type="ECO:0000313" key="2">
    <source>
        <dbReference type="EMBL" id="THV06351.1"/>
    </source>
</evidence>
<sequence length="362" mass="40620">MIKNSIDHLWILVDIFNPQKGPGEIKLDSSATLGTKMTVTKQLTAKAIRHAALLRRKQAFESWNPWFPSFMTLVSIPLHPGLFLSTRRAFIYAILTNYLLYGIYATLYFTYIAHTVSRKRTSGCQNVLFAIGIVVFVASTTNLILMTEYILLQIPAFRESSQIQMEPKNDGVVVWRAWILCNRGSFVTISLALCMLACVGTMSEFGIWASNMFTTYGDYHHSSELLLLFTVPLLVTNLYATVLVGCVAWQHLRLRKNLGCSSSSSSKVVFTILLIKEDRTSLSVQIFLCAMPFVAAIYPIAIPLLVALQWREIDTVVMTRTSAVNVYDVEWADRALAHLNARALGQLAFQQDHNSIIAKVVV</sequence>
<evidence type="ECO:0000313" key="3">
    <source>
        <dbReference type="Proteomes" id="UP000297245"/>
    </source>
</evidence>
<accession>A0A4S8MTV1</accession>
<keyword evidence="3" id="KW-1185">Reference proteome</keyword>
<feature type="transmembrane region" description="Helical" evidence="1">
    <location>
        <begin position="186"/>
        <end position="205"/>
    </location>
</feature>
<organism evidence="2 3">
    <name type="scientific">Dendrothele bispora (strain CBS 962.96)</name>
    <dbReference type="NCBI Taxonomy" id="1314807"/>
    <lineage>
        <taxon>Eukaryota</taxon>
        <taxon>Fungi</taxon>
        <taxon>Dikarya</taxon>
        <taxon>Basidiomycota</taxon>
        <taxon>Agaricomycotina</taxon>
        <taxon>Agaricomycetes</taxon>
        <taxon>Agaricomycetidae</taxon>
        <taxon>Agaricales</taxon>
        <taxon>Agaricales incertae sedis</taxon>
        <taxon>Dendrothele</taxon>
    </lineage>
</organism>
<feature type="transmembrane region" description="Helical" evidence="1">
    <location>
        <begin position="98"/>
        <end position="116"/>
    </location>
</feature>
<reference evidence="2 3" key="1">
    <citation type="journal article" date="2019" name="Nat. Ecol. Evol.">
        <title>Megaphylogeny resolves global patterns of mushroom evolution.</title>
        <authorList>
            <person name="Varga T."/>
            <person name="Krizsan K."/>
            <person name="Foldi C."/>
            <person name="Dima B."/>
            <person name="Sanchez-Garcia M."/>
            <person name="Sanchez-Ramirez S."/>
            <person name="Szollosi G.J."/>
            <person name="Szarkandi J.G."/>
            <person name="Papp V."/>
            <person name="Albert L."/>
            <person name="Andreopoulos W."/>
            <person name="Angelini C."/>
            <person name="Antonin V."/>
            <person name="Barry K.W."/>
            <person name="Bougher N.L."/>
            <person name="Buchanan P."/>
            <person name="Buyck B."/>
            <person name="Bense V."/>
            <person name="Catcheside P."/>
            <person name="Chovatia M."/>
            <person name="Cooper J."/>
            <person name="Damon W."/>
            <person name="Desjardin D."/>
            <person name="Finy P."/>
            <person name="Geml J."/>
            <person name="Haridas S."/>
            <person name="Hughes K."/>
            <person name="Justo A."/>
            <person name="Karasinski D."/>
            <person name="Kautmanova I."/>
            <person name="Kiss B."/>
            <person name="Kocsube S."/>
            <person name="Kotiranta H."/>
            <person name="LaButti K.M."/>
            <person name="Lechner B.E."/>
            <person name="Liimatainen K."/>
            <person name="Lipzen A."/>
            <person name="Lukacs Z."/>
            <person name="Mihaltcheva S."/>
            <person name="Morgado L.N."/>
            <person name="Niskanen T."/>
            <person name="Noordeloos M.E."/>
            <person name="Ohm R.A."/>
            <person name="Ortiz-Santana B."/>
            <person name="Ovrebo C."/>
            <person name="Racz N."/>
            <person name="Riley R."/>
            <person name="Savchenko A."/>
            <person name="Shiryaev A."/>
            <person name="Soop K."/>
            <person name="Spirin V."/>
            <person name="Szebenyi C."/>
            <person name="Tomsovsky M."/>
            <person name="Tulloss R.E."/>
            <person name="Uehling J."/>
            <person name="Grigoriev I.V."/>
            <person name="Vagvolgyi C."/>
            <person name="Papp T."/>
            <person name="Martin F.M."/>
            <person name="Miettinen O."/>
            <person name="Hibbett D.S."/>
            <person name="Nagy L.G."/>
        </authorList>
    </citation>
    <scope>NUCLEOTIDE SEQUENCE [LARGE SCALE GENOMIC DNA]</scope>
    <source>
        <strain evidence="2 3">CBS 962.96</strain>
    </source>
</reference>
<evidence type="ECO:0000256" key="1">
    <source>
        <dbReference type="SAM" id="Phobius"/>
    </source>
</evidence>